<comment type="caution">
    <text evidence="3">The sequence shown here is derived from an EMBL/GenBank/DDBJ whole genome shotgun (WGS) entry which is preliminary data.</text>
</comment>
<keyword evidence="2" id="KW-0732">Signal</keyword>
<evidence type="ECO:0008006" key="5">
    <source>
        <dbReference type="Google" id="ProtNLM"/>
    </source>
</evidence>
<dbReference type="PROSITE" id="PS51257">
    <property type="entry name" value="PROKAR_LIPOPROTEIN"/>
    <property type="match status" value="1"/>
</dbReference>
<evidence type="ECO:0000313" key="3">
    <source>
        <dbReference type="EMBL" id="HIU99854.1"/>
    </source>
</evidence>
<reference evidence="3" key="2">
    <citation type="journal article" date="2021" name="PeerJ">
        <title>Extensive microbial diversity within the chicken gut microbiome revealed by metagenomics and culture.</title>
        <authorList>
            <person name="Gilroy R."/>
            <person name="Ravi A."/>
            <person name="Getino M."/>
            <person name="Pursley I."/>
            <person name="Horton D.L."/>
            <person name="Alikhan N.F."/>
            <person name="Baker D."/>
            <person name="Gharbi K."/>
            <person name="Hall N."/>
            <person name="Watson M."/>
            <person name="Adriaenssens E.M."/>
            <person name="Foster-Nyarko E."/>
            <person name="Jarju S."/>
            <person name="Secka A."/>
            <person name="Antonio M."/>
            <person name="Oren A."/>
            <person name="Chaudhuri R.R."/>
            <person name="La Ragione R."/>
            <person name="Hildebrand F."/>
            <person name="Pallen M.J."/>
        </authorList>
    </citation>
    <scope>NUCLEOTIDE SEQUENCE</scope>
    <source>
        <strain evidence="3">23406</strain>
    </source>
</reference>
<reference evidence="3" key="1">
    <citation type="submission" date="2020-10" db="EMBL/GenBank/DDBJ databases">
        <authorList>
            <person name="Gilroy R."/>
        </authorList>
    </citation>
    <scope>NUCLEOTIDE SEQUENCE</scope>
    <source>
        <strain evidence="3">23406</strain>
    </source>
</reference>
<organism evidence="3 4">
    <name type="scientific">Candidatus Stercoripulliclostridium merdipullorum</name>
    <dbReference type="NCBI Taxonomy" id="2840952"/>
    <lineage>
        <taxon>Bacteria</taxon>
        <taxon>Bacillati</taxon>
        <taxon>Bacillota</taxon>
        <taxon>Clostridia</taxon>
        <taxon>Eubacteriales</taxon>
        <taxon>Candidatus Stercoripulliclostridium</taxon>
    </lineage>
</organism>
<feature type="signal peptide" evidence="2">
    <location>
        <begin position="1"/>
        <end position="24"/>
    </location>
</feature>
<feature type="compositionally biased region" description="Gly residues" evidence="1">
    <location>
        <begin position="95"/>
        <end position="109"/>
    </location>
</feature>
<name>A0A9D1NBL2_9FIRM</name>
<protein>
    <recommendedName>
        <fullName evidence="5">Lipoprotein</fullName>
    </recommendedName>
</protein>
<feature type="compositionally biased region" description="Low complexity" evidence="1">
    <location>
        <begin position="80"/>
        <end position="94"/>
    </location>
</feature>
<dbReference type="AlphaFoldDB" id="A0A9D1NBL2"/>
<dbReference type="Proteomes" id="UP000886891">
    <property type="component" value="Unassembled WGS sequence"/>
</dbReference>
<gene>
    <name evidence="3" type="ORF">IAB14_01920</name>
</gene>
<feature type="chain" id="PRO_5039161444" description="Lipoprotein" evidence="2">
    <location>
        <begin position="25"/>
        <end position="339"/>
    </location>
</feature>
<evidence type="ECO:0000313" key="4">
    <source>
        <dbReference type="Proteomes" id="UP000886891"/>
    </source>
</evidence>
<dbReference type="EMBL" id="DVOH01000016">
    <property type="protein sequence ID" value="HIU99854.1"/>
    <property type="molecule type" value="Genomic_DNA"/>
</dbReference>
<feature type="region of interest" description="Disordered" evidence="1">
    <location>
        <begin position="66"/>
        <end position="114"/>
    </location>
</feature>
<evidence type="ECO:0000256" key="1">
    <source>
        <dbReference type="SAM" id="MobiDB-lite"/>
    </source>
</evidence>
<sequence>MKKKIVSILIVAAVAIVTASLVLAGCAGGSKGGAWNTVGGNADAADKMMGLTAVGSGAVLDRMNAADTEVPGPTPEEPGTEAPDTTPEVPDTTPGQGGSGQGNGQGSGQGESLTQEQTATIDRYLQIVDRMMTDSGIVVNESASDREGYAKKLEISSIDLYGNTQNFVIYFNERQGAVDWDDDDKDEVKTVLEGIMISGEREYTVIGERETERDEAELEFRAYLDRQNYVEIERKTENGEEEFGYKIVENGRVVEEFELGIEQKAGTVEVEIESFDKNGNAIVIDFEQRERLAGGSVIEAECYENGRVVRFTIHVDKDGEREVRRYQYRDGICYEMYDD</sequence>
<accession>A0A9D1NBL2</accession>
<proteinExistence type="predicted"/>
<evidence type="ECO:0000256" key="2">
    <source>
        <dbReference type="SAM" id="SignalP"/>
    </source>
</evidence>